<sequence length="95" mass="10963">MFQAKAVGYVTTMRKFTRIPYVVEGNDNGAFKSTCLNLYCIEEFTVQIEFSCSIEEIMHLDEHNVSRELLFNELIQKPVMSHLVKCSFDNSEDTS</sequence>
<accession>A0A4Y2SUG7</accession>
<comment type="caution">
    <text evidence="1">The sequence shown here is derived from an EMBL/GenBank/DDBJ whole genome shotgun (WGS) entry which is preliminary data.</text>
</comment>
<gene>
    <name evidence="1" type="ORF">AVEN_147545_1</name>
</gene>
<keyword evidence="2" id="KW-1185">Reference proteome</keyword>
<reference evidence="1 2" key="1">
    <citation type="journal article" date="2019" name="Sci. Rep.">
        <title>Orb-weaving spider Araneus ventricosus genome elucidates the spidroin gene catalogue.</title>
        <authorList>
            <person name="Kono N."/>
            <person name="Nakamura H."/>
            <person name="Ohtoshi R."/>
            <person name="Moran D.A.P."/>
            <person name="Shinohara A."/>
            <person name="Yoshida Y."/>
            <person name="Fujiwara M."/>
            <person name="Mori M."/>
            <person name="Tomita M."/>
            <person name="Arakawa K."/>
        </authorList>
    </citation>
    <scope>NUCLEOTIDE SEQUENCE [LARGE SCALE GENOMIC DNA]</scope>
</reference>
<evidence type="ECO:0000313" key="2">
    <source>
        <dbReference type="Proteomes" id="UP000499080"/>
    </source>
</evidence>
<dbReference type="AlphaFoldDB" id="A0A4Y2SUG7"/>
<proteinExistence type="predicted"/>
<evidence type="ECO:0000313" key="1">
    <source>
        <dbReference type="EMBL" id="GBN90986.1"/>
    </source>
</evidence>
<dbReference type="EMBL" id="BGPR01023643">
    <property type="protein sequence ID" value="GBN90986.1"/>
    <property type="molecule type" value="Genomic_DNA"/>
</dbReference>
<organism evidence="1 2">
    <name type="scientific">Araneus ventricosus</name>
    <name type="common">Orbweaver spider</name>
    <name type="synonym">Epeira ventricosa</name>
    <dbReference type="NCBI Taxonomy" id="182803"/>
    <lineage>
        <taxon>Eukaryota</taxon>
        <taxon>Metazoa</taxon>
        <taxon>Ecdysozoa</taxon>
        <taxon>Arthropoda</taxon>
        <taxon>Chelicerata</taxon>
        <taxon>Arachnida</taxon>
        <taxon>Araneae</taxon>
        <taxon>Araneomorphae</taxon>
        <taxon>Entelegynae</taxon>
        <taxon>Araneoidea</taxon>
        <taxon>Araneidae</taxon>
        <taxon>Araneus</taxon>
    </lineage>
</organism>
<name>A0A4Y2SUG7_ARAVE</name>
<protein>
    <submittedName>
        <fullName evidence="1">Uncharacterized protein</fullName>
    </submittedName>
</protein>
<dbReference type="Proteomes" id="UP000499080">
    <property type="component" value="Unassembled WGS sequence"/>
</dbReference>